<dbReference type="OrthoDB" id="5624617at2"/>
<feature type="domain" description="SGNH hydrolase-type esterase N-terminal" evidence="3">
    <location>
        <begin position="44"/>
        <end position="186"/>
    </location>
</feature>
<feature type="domain" description="SGNH hydrolase-type esterase" evidence="2">
    <location>
        <begin position="199"/>
        <end position="374"/>
    </location>
</feature>
<evidence type="ECO:0000256" key="1">
    <source>
        <dbReference type="SAM" id="SignalP"/>
    </source>
</evidence>
<feature type="chain" id="PRO_5021784004" description="Acetylhydrolase" evidence="1">
    <location>
        <begin position="28"/>
        <end position="385"/>
    </location>
</feature>
<dbReference type="PANTHER" id="PTHR30383:SF29">
    <property type="entry name" value="SGNH HYDROLASE-TYPE ESTERASE DOMAIN-CONTAINING PROTEIN"/>
    <property type="match status" value="1"/>
</dbReference>
<dbReference type="InterPro" id="IPR036514">
    <property type="entry name" value="SGNH_hydro_sf"/>
</dbReference>
<dbReference type="CDD" id="cd01844">
    <property type="entry name" value="SGNH_hydrolase_like_6"/>
    <property type="match status" value="1"/>
</dbReference>
<protein>
    <recommendedName>
        <fullName evidence="6">Acetylhydrolase</fullName>
    </recommendedName>
</protein>
<dbReference type="GO" id="GO:0016788">
    <property type="term" value="F:hydrolase activity, acting on ester bonds"/>
    <property type="evidence" value="ECO:0007669"/>
    <property type="project" value="UniProtKB-ARBA"/>
</dbReference>
<evidence type="ECO:0000259" key="2">
    <source>
        <dbReference type="Pfam" id="PF14606"/>
    </source>
</evidence>
<dbReference type="InterPro" id="IPR032740">
    <property type="entry name" value="GxDLY"/>
</dbReference>
<dbReference type="AlphaFoldDB" id="A0A517PGP2"/>
<feature type="signal peptide" evidence="1">
    <location>
        <begin position="1"/>
        <end position="27"/>
    </location>
</feature>
<reference evidence="4 5" key="1">
    <citation type="submission" date="2019-02" db="EMBL/GenBank/DDBJ databases">
        <title>Deep-cultivation of Planctomycetes and their phenomic and genomic characterization uncovers novel biology.</title>
        <authorList>
            <person name="Wiegand S."/>
            <person name="Jogler M."/>
            <person name="Boedeker C."/>
            <person name="Pinto D."/>
            <person name="Vollmers J."/>
            <person name="Rivas-Marin E."/>
            <person name="Kohn T."/>
            <person name="Peeters S.H."/>
            <person name="Heuer A."/>
            <person name="Rast P."/>
            <person name="Oberbeckmann S."/>
            <person name="Bunk B."/>
            <person name="Jeske O."/>
            <person name="Meyerdierks A."/>
            <person name="Storesund J.E."/>
            <person name="Kallscheuer N."/>
            <person name="Luecker S."/>
            <person name="Lage O.M."/>
            <person name="Pohl T."/>
            <person name="Merkel B.J."/>
            <person name="Hornburger P."/>
            <person name="Mueller R.-W."/>
            <person name="Bruemmer F."/>
            <person name="Labrenz M."/>
            <person name="Spormann A.M."/>
            <person name="Op den Camp H."/>
            <person name="Overmann J."/>
            <person name="Amann R."/>
            <person name="Jetten M.S.M."/>
            <person name="Mascher T."/>
            <person name="Medema M.H."/>
            <person name="Devos D.P."/>
            <person name="Kaster A.-K."/>
            <person name="Ovreas L."/>
            <person name="Rohde M."/>
            <person name="Galperin M.Y."/>
            <person name="Jogler C."/>
        </authorList>
    </citation>
    <scope>NUCLEOTIDE SEQUENCE [LARGE SCALE GENOMIC DNA]</scope>
    <source>
        <strain evidence="4 5">HG66A1</strain>
    </source>
</reference>
<evidence type="ECO:0008006" key="6">
    <source>
        <dbReference type="Google" id="ProtNLM"/>
    </source>
</evidence>
<evidence type="ECO:0000313" key="4">
    <source>
        <dbReference type="EMBL" id="QDT18551.1"/>
    </source>
</evidence>
<dbReference type="Pfam" id="PF14606">
    <property type="entry name" value="Lipase_GDSL_3"/>
    <property type="match status" value="1"/>
</dbReference>
<organism evidence="4 5">
    <name type="scientific">Gimesia chilikensis</name>
    <dbReference type="NCBI Taxonomy" id="2605989"/>
    <lineage>
        <taxon>Bacteria</taxon>
        <taxon>Pseudomonadati</taxon>
        <taxon>Planctomycetota</taxon>
        <taxon>Planctomycetia</taxon>
        <taxon>Planctomycetales</taxon>
        <taxon>Planctomycetaceae</taxon>
        <taxon>Gimesia</taxon>
    </lineage>
</organism>
<keyword evidence="1" id="KW-0732">Signal</keyword>
<dbReference type="SUPFAM" id="SSF52266">
    <property type="entry name" value="SGNH hydrolase"/>
    <property type="match status" value="1"/>
</dbReference>
<sequence length="385" mass="42743" precursor="true">MRVNQRTIWLRVFSLVCLLASATILQAADQPLTDFTTDEKDKTHWFDIQNLDVEGKGWTDTESFYDRLPQKAKGVVRPPVWSLSKHSAGMAVRFVTDATTIKARWTLTSASLAMNHMAATGVSGLDLYVKTESGKWRWLGVGRPAQQTTTATLVTGIIPGKREYMLYLPLYNGVKSVEIGIPESSQLWKAPAREAGKDKPLVFWGTSITQGGCASRTGMVHTAILGRRLDRPVINLGFSGNGRMEPEVAKLVAELDASVFIMDCLPNVTADTVKKETVPLVKTLRAAHPETPILLVEDRTYTNAYLKPSSQERHRTSRAALKAGYEQLKKEGVKNLYYLEGDNLLGDDFEGTVDSSHPTDLGFFRQADAFEEALRPILEQQEQAQ</sequence>
<dbReference type="InterPro" id="IPR013830">
    <property type="entry name" value="SGNH_hydro"/>
</dbReference>
<keyword evidence="5" id="KW-1185">Reference proteome</keyword>
<dbReference type="Pfam" id="PF14607">
    <property type="entry name" value="GxDLY"/>
    <property type="match status" value="1"/>
</dbReference>
<proteinExistence type="predicted"/>
<gene>
    <name evidence="4" type="ORF">HG66A1_03120</name>
</gene>
<dbReference type="Proteomes" id="UP000320421">
    <property type="component" value="Chromosome"/>
</dbReference>
<dbReference type="Gene3D" id="2.60.120.260">
    <property type="entry name" value="Galactose-binding domain-like"/>
    <property type="match status" value="1"/>
</dbReference>
<dbReference type="PANTHER" id="PTHR30383">
    <property type="entry name" value="THIOESTERASE 1/PROTEASE 1/LYSOPHOSPHOLIPASE L1"/>
    <property type="match status" value="1"/>
</dbReference>
<accession>A0A517PGP2</accession>
<evidence type="ECO:0000313" key="5">
    <source>
        <dbReference type="Proteomes" id="UP000320421"/>
    </source>
</evidence>
<dbReference type="Gene3D" id="3.40.50.1110">
    <property type="entry name" value="SGNH hydrolase"/>
    <property type="match status" value="1"/>
</dbReference>
<dbReference type="RefSeq" id="WP_145180182.1">
    <property type="nucleotide sequence ID" value="NZ_CP036266.1"/>
</dbReference>
<name>A0A517PGP2_9PLAN</name>
<evidence type="ECO:0000259" key="3">
    <source>
        <dbReference type="Pfam" id="PF14607"/>
    </source>
</evidence>
<dbReference type="EMBL" id="CP036266">
    <property type="protein sequence ID" value="QDT18551.1"/>
    <property type="molecule type" value="Genomic_DNA"/>
</dbReference>
<dbReference type="InterPro" id="IPR051532">
    <property type="entry name" value="Ester_Hydrolysis_Enzymes"/>
</dbReference>